<feature type="chain" id="PRO_5020553828" description="Ricin B lectin domain-containing protein" evidence="1">
    <location>
        <begin position="20"/>
        <end position="119"/>
    </location>
</feature>
<dbReference type="OrthoDB" id="3106532at2759"/>
<feature type="signal peptide" evidence="1">
    <location>
        <begin position="1"/>
        <end position="19"/>
    </location>
</feature>
<gene>
    <name evidence="2" type="ORF">K435DRAFT_75344</name>
</gene>
<evidence type="ECO:0000313" key="2">
    <source>
        <dbReference type="EMBL" id="THV05674.1"/>
    </source>
</evidence>
<evidence type="ECO:0008006" key="4">
    <source>
        <dbReference type="Google" id="ProtNLM"/>
    </source>
</evidence>
<dbReference type="Proteomes" id="UP000297245">
    <property type="component" value="Unassembled WGS sequence"/>
</dbReference>
<reference evidence="2 3" key="1">
    <citation type="journal article" date="2019" name="Nat. Ecol. Evol.">
        <title>Megaphylogeny resolves global patterns of mushroom evolution.</title>
        <authorList>
            <person name="Varga T."/>
            <person name="Krizsan K."/>
            <person name="Foldi C."/>
            <person name="Dima B."/>
            <person name="Sanchez-Garcia M."/>
            <person name="Sanchez-Ramirez S."/>
            <person name="Szollosi G.J."/>
            <person name="Szarkandi J.G."/>
            <person name="Papp V."/>
            <person name="Albert L."/>
            <person name="Andreopoulos W."/>
            <person name="Angelini C."/>
            <person name="Antonin V."/>
            <person name="Barry K.W."/>
            <person name="Bougher N.L."/>
            <person name="Buchanan P."/>
            <person name="Buyck B."/>
            <person name="Bense V."/>
            <person name="Catcheside P."/>
            <person name="Chovatia M."/>
            <person name="Cooper J."/>
            <person name="Damon W."/>
            <person name="Desjardin D."/>
            <person name="Finy P."/>
            <person name="Geml J."/>
            <person name="Haridas S."/>
            <person name="Hughes K."/>
            <person name="Justo A."/>
            <person name="Karasinski D."/>
            <person name="Kautmanova I."/>
            <person name="Kiss B."/>
            <person name="Kocsube S."/>
            <person name="Kotiranta H."/>
            <person name="LaButti K.M."/>
            <person name="Lechner B.E."/>
            <person name="Liimatainen K."/>
            <person name="Lipzen A."/>
            <person name="Lukacs Z."/>
            <person name="Mihaltcheva S."/>
            <person name="Morgado L.N."/>
            <person name="Niskanen T."/>
            <person name="Noordeloos M.E."/>
            <person name="Ohm R.A."/>
            <person name="Ortiz-Santana B."/>
            <person name="Ovrebo C."/>
            <person name="Racz N."/>
            <person name="Riley R."/>
            <person name="Savchenko A."/>
            <person name="Shiryaev A."/>
            <person name="Soop K."/>
            <person name="Spirin V."/>
            <person name="Szebenyi C."/>
            <person name="Tomsovsky M."/>
            <person name="Tulloss R.E."/>
            <person name="Uehling J."/>
            <person name="Grigoriev I.V."/>
            <person name="Vagvolgyi C."/>
            <person name="Papp T."/>
            <person name="Martin F.M."/>
            <person name="Miettinen O."/>
            <person name="Hibbett D.S."/>
            <person name="Nagy L.G."/>
        </authorList>
    </citation>
    <scope>NUCLEOTIDE SEQUENCE [LARGE SCALE GENOMIC DNA]</scope>
    <source>
        <strain evidence="2 3">CBS 962.96</strain>
    </source>
</reference>
<dbReference type="AlphaFoldDB" id="A0A4S8MTG6"/>
<accession>A0A4S8MTG6</accession>
<protein>
    <recommendedName>
        <fullName evidence="4">Ricin B lectin domain-containing protein</fullName>
    </recommendedName>
</protein>
<evidence type="ECO:0000256" key="1">
    <source>
        <dbReference type="SAM" id="SignalP"/>
    </source>
</evidence>
<evidence type="ECO:0000313" key="3">
    <source>
        <dbReference type="Proteomes" id="UP000297245"/>
    </source>
</evidence>
<sequence>MSPSFLRVLSLLAISSVASTSLFVTAQDTCVPAPSSSVSIVNSANANLEWGVPTASPNTALVSSSFRGLTAQDWTIELNGDFAPFFIVRDISNRDLVVSSPNGSDLELQTADGDMGGSV</sequence>
<name>A0A4S8MTG6_DENBC</name>
<keyword evidence="1" id="KW-0732">Signal</keyword>
<keyword evidence="3" id="KW-1185">Reference proteome</keyword>
<dbReference type="EMBL" id="ML179047">
    <property type="protein sequence ID" value="THV05674.1"/>
    <property type="molecule type" value="Genomic_DNA"/>
</dbReference>
<proteinExistence type="predicted"/>
<organism evidence="2 3">
    <name type="scientific">Dendrothele bispora (strain CBS 962.96)</name>
    <dbReference type="NCBI Taxonomy" id="1314807"/>
    <lineage>
        <taxon>Eukaryota</taxon>
        <taxon>Fungi</taxon>
        <taxon>Dikarya</taxon>
        <taxon>Basidiomycota</taxon>
        <taxon>Agaricomycotina</taxon>
        <taxon>Agaricomycetes</taxon>
        <taxon>Agaricomycetidae</taxon>
        <taxon>Agaricales</taxon>
        <taxon>Agaricales incertae sedis</taxon>
        <taxon>Dendrothele</taxon>
    </lineage>
</organism>